<organism evidence="2 3">
    <name type="scientific">Lepraria finkii</name>
    <dbReference type="NCBI Taxonomy" id="1340010"/>
    <lineage>
        <taxon>Eukaryota</taxon>
        <taxon>Fungi</taxon>
        <taxon>Dikarya</taxon>
        <taxon>Ascomycota</taxon>
        <taxon>Pezizomycotina</taxon>
        <taxon>Lecanoromycetes</taxon>
        <taxon>OSLEUM clade</taxon>
        <taxon>Lecanoromycetidae</taxon>
        <taxon>Lecanorales</taxon>
        <taxon>Lecanorineae</taxon>
        <taxon>Stereocaulaceae</taxon>
        <taxon>Lepraria</taxon>
    </lineage>
</organism>
<feature type="compositionally biased region" description="Basic and acidic residues" evidence="1">
    <location>
        <begin position="582"/>
        <end position="592"/>
    </location>
</feature>
<feature type="region of interest" description="Disordered" evidence="1">
    <location>
        <begin position="955"/>
        <end position="996"/>
    </location>
</feature>
<feature type="compositionally biased region" description="Polar residues" evidence="1">
    <location>
        <begin position="457"/>
        <end position="475"/>
    </location>
</feature>
<feature type="region of interest" description="Disordered" evidence="1">
    <location>
        <begin position="905"/>
        <end position="930"/>
    </location>
</feature>
<feature type="compositionally biased region" description="Low complexity" evidence="1">
    <location>
        <begin position="670"/>
        <end position="681"/>
    </location>
</feature>
<feature type="region of interest" description="Disordered" evidence="1">
    <location>
        <begin position="852"/>
        <end position="888"/>
    </location>
</feature>
<gene>
    <name evidence="2" type="ORF">ABVK25_011332</name>
</gene>
<dbReference type="Proteomes" id="UP001590951">
    <property type="component" value="Unassembled WGS sequence"/>
</dbReference>
<feature type="compositionally biased region" description="Polar residues" evidence="1">
    <location>
        <begin position="987"/>
        <end position="996"/>
    </location>
</feature>
<feature type="region of interest" description="Disordered" evidence="1">
    <location>
        <begin position="649"/>
        <end position="681"/>
    </location>
</feature>
<feature type="compositionally biased region" description="Basic and acidic residues" evidence="1">
    <location>
        <begin position="960"/>
        <end position="974"/>
    </location>
</feature>
<protein>
    <submittedName>
        <fullName evidence="2">Uncharacterized protein</fullName>
    </submittedName>
</protein>
<evidence type="ECO:0000313" key="2">
    <source>
        <dbReference type="EMBL" id="KAL2047782.1"/>
    </source>
</evidence>
<feature type="compositionally biased region" description="Basic and acidic residues" evidence="1">
    <location>
        <begin position="480"/>
        <end position="498"/>
    </location>
</feature>
<name>A0ABR4APW7_9LECA</name>
<feature type="compositionally biased region" description="Polar residues" evidence="1">
    <location>
        <begin position="499"/>
        <end position="510"/>
    </location>
</feature>
<reference evidence="2 3" key="1">
    <citation type="submission" date="2024-09" db="EMBL/GenBank/DDBJ databases">
        <title>Rethinking Asexuality: The Enigmatic Case of Functional Sexual Genes in Lepraria (Stereocaulaceae).</title>
        <authorList>
            <person name="Doellman M."/>
            <person name="Sun Y."/>
            <person name="Barcenas-Pena A."/>
            <person name="Lumbsch H.T."/>
            <person name="Grewe F."/>
        </authorList>
    </citation>
    <scope>NUCLEOTIDE SEQUENCE [LARGE SCALE GENOMIC DNA]</scope>
    <source>
        <strain evidence="2 3">Grewe 0041</strain>
    </source>
</reference>
<feature type="region of interest" description="Disordered" evidence="1">
    <location>
        <begin position="575"/>
        <end position="596"/>
    </location>
</feature>
<feature type="region of interest" description="Disordered" evidence="1">
    <location>
        <begin position="91"/>
        <end position="115"/>
    </location>
</feature>
<comment type="caution">
    <text evidence="2">The sequence shown here is derived from an EMBL/GenBank/DDBJ whole genome shotgun (WGS) entry which is preliminary data.</text>
</comment>
<accession>A0ABR4APW7</accession>
<feature type="compositionally biased region" description="Acidic residues" evidence="1">
    <location>
        <begin position="866"/>
        <end position="875"/>
    </location>
</feature>
<sequence>MNRPDFNFNGGVSYHMRLTLQQLPYDCPDPSFEFRDASDILERIFVTPHKPAKLKNNELTVASELLPIEEPGLKDVEPFILRHDFVIDEPARNDQADTNPPNPPNPPPEDHSFLLGLHDNESSPLYCSNLKVEVQHAVTHAWNFDPVKCSISVAREAPRQLNGAPGQAFTCKELKDVKALKVSQVQAQKKEAGADTAAVMQCLTWQIHSQEDDLPSELDEAMLGYLLDDFFGAGDVATRPLESSALDQVLNDFYGPGDIATRPLESHEVDESFYESPYSGSSISTTWVTLPEIIHVASGQASTNGGSFQDSGIYMDDAFAEASLSDSSQKTSALHTEENPEEIVKDSASRPTFNANLATPVRKFATAPRLHRFGSNHEYDWKSKREAPYDLEDILSPEGDHGESSNGLEPILEADETATPDTVMLGARASRSPELFVSDNNPAQTIAQAQDPELSKATANVDSPSSSVATTQMPSATEPAELHTEIHDHRQNEQRETATDNAPRSLSEAAQSDDAGSGAHRPAPSAAVATQLYHPQATSLLKHKCLPKDNSLNIEDDGGNGVNKDQYHASDFIESSGSLDVGESKSPARESSEQLAFSQYVQETSLPPILARESTDVASIKNLSASDPRNLALTPQAELARNPENAALNPQAGMASEPEDLALTPDEKSSTTPLFSPSTPTENEANFFEIAAQPSSSTHDPHISATGFTFDIPSGPPTHATNGNNGAYNEAAAPVLLTPQPQQSWDPLYQLPSLLGSEVNTATPTPSRQLSQLNINTTASTPIKPLPTPIENLGKFHITTPKCFMPDTALGTPTPAPMADPGNQHRVVTSFHNVGGSARSIKLEKSYKNVFNSPQLGGKSYSGASESEENGENEGQEPKEPLSDATVEEDVDEAEVIVLAAVKKSKEIGAQKQSARRQTTHNQTAKKSVAEVVVVPSQATQIEEQQTSVKEVVVVPSKNKKTEEKGMSKEEPAKKKPRKSGTRRSEMQSMQTEFFS</sequence>
<evidence type="ECO:0000313" key="3">
    <source>
        <dbReference type="Proteomes" id="UP001590951"/>
    </source>
</evidence>
<keyword evidence="3" id="KW-1185">Reference proteome</keyword>
<evidence type="ECO:0000256" key="1">
    <source>
        <dbReference type="SAM" id="MobiDB-lite"/>
    </source>
</evidence>
<proteinExistence type="predicted"/>
<feature type="region of interest" description="Disordered" evidence="1">
    <location>
        <begin position="449"/>
        <end position="526"/>
    </location>
</feature>
<dbReference type="EMBL" id="JBHFEH010000094">
    <property type="protein sequence ID" value="KAL2047782.1"/>
    <property type="molecule type" value="Genomic_DNA"/>
</dbReference>